<name>A0ABQ2L8Z8_9BACL</name>
<sequence>MTSGQEPSNKVLIINEKQNKLLQSALRIKIMHALSKEAMTSKQVADLLRKTPGNVHYHIQRLYEGGLLELTDTRNVAGIVEKYYFATASQFHFPGSAEGEAWEKDDEAWTGGGSFSEYHATRLDLSEEEAVQFSEELKSLFDKWERNTVGGQEYGVTVRLGRIDEREGG</sequence>
<dbReference type="SUPFAM" id="SSF46785">
    <property type="entry name" value="Winged helix' DNA-binding domain"/>
    <property type="match status" value="1"/>
</dbReference>
<keyword evidence="1" id="KW-0238">DNA-binding</keyword>
<accession>A0ABQ2L8Z8</accession>
<dbReference type="RefSeq" id="WP_018977308.1">
    <property type="nucleotide sequence ID" value="NZ_BMLN01000010.1"/>
</dbReference>
<comment type="caution">
    <text evidence="2">The sequence shown here is derived from an EMBL/GenBank/DDBJ whole genome shotgun (WGS) entry which is preliminary data.</text>
</comment>
<keyword evidence="3" id="KW-1185">Reference proteome</keyword>
<dbReference type="EMBL" id="BMLN01000010">
    <property type="protein sequence ID" value="GGO05389.1"/>
    <property type="molecule type" value="Genomic_DNA"/>
</dbReference>
<dbReference type="InterPro" id="IPR036388">
    <property type="entry name" value="WH-like_DNA-bd_sf"/>
</dbReference>
<protein>
    <submittedName>
        <fullName evidence="2">Transcriptional regulator</fullName>
    </submittedName>
</protein>
<organism evidence="2 3">
    <name type="scientific">Saccharibacillus kuerlensis</name>
    <dbReference type="NCBI Taxonomy" id="459527"/>
    <lineage>
        <taxon>Bacteria</taxon>
        <taxon>Bacillati</taxon>
        <taxon>Bacillota</taxon>
        <taxon>Bacilli</taxon>
        <taxon>Bacillales</taxon>
        <taxon>Paenibacillaceae</taxon>
        <taxon>Saccharibacillus</taxon>
    </lineage>
</organism>
<dbReference type="InterPro" id="IPR011991">
    <property type="entry name" value="ArsR-like_HTH"/>
</dbReference>
<evidence type="ECO:0000313" key="2">
    <source>
        <dbReference type="EMBL" id="GGO05389.1"/>
    </source>
</evidence>
<dbReference type="Pfam" id="PF12840">
    <property type="entry name" value="HTH_20"/>
    <property type="match status" value="1"/>
</dbReference>
<dbReference type="Gene3D" id="1.10.10.10">
    <property type="entry name" value="Winged helix-like DNA-binding domain superfamily/Winged helix DNA-binding domain"/>
    <property type="match status" value="1"/>
</dbReference>
<dbReference type="Proteomes" id="UP000606653">
    <property type="component" value="Unassembled WGS sequence"/>
</dbReference>
<gene>
    <name evidence="2" type="ORF">GCM10010969_31770</name>
</gene>
<evidence type="ECO:0000313" key="3">
    <source>
        <dbReference type="Proteomes" id="UP000606653"/>
    </source>
</evidence>
<dbReference type="CDD" id="cd00090">
    <property type="entry name" value="HTH_ARSR"/>
    <property type="match status" value="1"/>
</dbReference>
<proteinExistence type="predicted"/>
<evidence type="ECO:0000256" key="1">
    <source>
        <dbReference type="ARBA" id="ARBA00023125"/>
    </source>
</evidence>
<dbReference type="InterPro" id="IPR036390">
    <property type="entry name" value="WH_DNA-bd_sf"/>
</dbReference>
<reference evidence="3" key="1">
    <citation type="journal article" date="2019" name="Int. J. Syst. Evol. Microbiol.">
        <title>The Global Catalogue of Microorganisms (GCM) 10K type strain sequencing project: providing services to taxonomists for standard genome sequencing and annotation.</title>
        <authorList>
            <consortium name="The Broad Institute Genomics Platform"/>
            <consortium name="The Broad Institute Genome Sequencing Center for Infectious Disease"/>
            <person name="Wu L."/>
            <person name="Ma J."/>
        </authorList>
    </citation>
    <scope>NUCLEOTIDE SEQUENCE [LARGE SCALE GENOMIC DNA]</scope>
    <source>
        <strain evidence="3">CGMCC 1.6964</strain>
    </source>
</reference>